<feature type="compositionally biased region" description="Polar residues" evidence="1">
    <location>
        <begin position="1"/>
        <end position="23"/>
    </location>
</feature>
<feature type="region of interest" description="Disordered" evidence="1">
    <location>
        <begin position="127"/>
        <end position="156"/>
    </location>
</feature>
<protein>
    <submittedName>
        <fullName evidence="2">Uncharacterized protein</fullName>
    </submittedName>
</protein>
<dbReference type="AlphaFoldDB" id="A0A177D7R6"/>
<name>A0A177D7R6_ALTAL</name>
<sequence>MGSSDENISGTEPLNENSSNQEPSIEGASELETPERIPPRQNSSSIAPSSIRSAILQPVSTRHLLGAKSDEPLFLPAKAPRQYQRNVIHHWESAGCKAIFDELKDHEMDMPRPAATVDGEDIVAEENDTANKDSAVRDASVANEDNGGEGNLAGEDYTGSAKLEDMFRREVAEIVEIVYNEMLTTRMMKQLGAYRQPERILLSKALLDPKLGPKFRFRARPIGQNLEPKPRLIGHVEYLGGRPGALTWAVEEAGKNSWGSLRCVLGDIAWCMLKISTSYGFLVSSDEVMFLRLDVNTCIEEVDINILQPELSPLFDWVDVLQEPHLFYSDPIKFTDAFDSAEGKITVKMGLLHMIHEIVVKDWELQDNKGRCAGYFKRTEAGEKWVMKPPRRR</sequence>
<feature type="region of interest" description="Disordered" evidence="1">
    <location>
        <begin position="1"/>
        <end position="49"/>
    </location>
</feature>
<proteinExistence type="predicted"/>
<keyword evidence="3" id="KW-1185">Reference proteome</keyword>
<evidence type="ECO:0000313" key="3">
    <source>
        <dbReference type="Proteomes" id="UP000077248"/>
    </source>
</evidence>
<reference evidence="2 3" key="1">
    <citation type="submission" date="2016-05" db="EMBL/GenBank/DDBJ databases">
        <title>Comparative analysis of secretome profiles of manganese(II)-oxidizing ascomycete fungi.</title>
        <authorList>
            <consortium name="DOE Joint Genome Institute"/>
            <person name="Zeiner C.A."/>
            <person name="Purvine S.O."/>
            <person name="Zink E.M."/>
            <person name="Wu S."/>
            <person name="Pasa-Tolic L."/>
            <person name="Chaput D.L."/>
            <person name="Haridas S."/>
            <person name="Grigoriev I.V."/>
            <person name="Santelli C.M."/>
            <person name="Hansel C.M."/>
        </authorList>
    </citation>
    <scope>NUCLEOTIDE SEQUENCE [LARGE SCALE GENOMIC DNA]</scope>
    <source>
        <strain evidence="2 3">SRC1lrK2f</strain>
    </source>
</reference>
<dbReference type="EMBL" id="KV441494">
    <property type="protein sequence ID" value="OAG15220.1"/>
    <property type="molecule type" value="Genomic_DNA"/>
</dbReference>
<dbReference type="RefSeq" id="XP_018380641.1">
    <property type="nucleotide sequence ID" value="XM_018527782.1"/>
</dbReference>
<organism evidence="2 3">
    <name type="scientific">Alternaria alternata</name>
    <name type="common">Alternaria rot fungus</name>
    <name type="synonym">Torula alternata</name>
    <dbReference type="NCBI Taxonomy" id="5599"/>
    <lineage>
        <taxon>Eukaryota</taxon>
        <taxon>Fungi</taxon>
        <taxon>Dikarya</taxon>
        <taxon>Ascomycota</taxon>
        <taxon>Pezizomycotina</taxon>
        <taxon>Dothideomycetes</taxon>
        <taxon>Pleosporomycetidae</taxon>
        <taxon>Pleosporales</taxon>
        <taxon>Pleosporineae</taxon>
        <taxon>Pleosporaceae</taxon>
        <taxon>Alternaria</taxon>
        <taxon>Alternaria sect. Alternaria</taxon>
        <taxon>Alternaria alternata complex</taxon>
    </lineage>
</organism>
<gene>
    <name evidence="2" type="ORF">CC77DRAFT_1054148</name>
</gene>
<dbReference type="Proteomes" id="UP000077248">
    <property type="component" value="Unassembled WGS sequence"/>
</dbReference>
<evidence type="ECO:0000313" key="2">
    <source>
        <dbReference type="EMBL" id="OAG15220.1"/>
    </source>
</evidence>
<dbReference type="VEuPathDB" id="FungiDB:CC77DRAFT_1054148"/>
<dbReference type="OMA" id="WGSLRCV"/>
<dbReference type="KEGG" id="aalt:CC77DRAFT_1054148"/>
<dbReference type="GeneID" id="29113376"/>
<accession>A0A177D7R6</accession>
<evidence type="ECO:0000256" key="1">
    <source>
        <dbReference type="SAM" id="MobiDB-lite"/>
    </source>
</evidence>